<keyword evidence="3" id="KW-1185">Reference proteome</keyword>
<accession>A0A0D0CJ09</accession>
<feature type="region of interest" description="Disordered" evidence="1">
    <location>
        <begin position="1"/>
        <end position="53"/>
    </location>
</feature>
<feature type="compositionally biased region" description="Basic residues" evidence="1">
    <location>
        <begin position="1"/>
        <end position="14"/>
    </location>
</feature>
<gene>
    <name evidence="2" type="ORF">GYMLUDRAFT_702622</name>
</gene>
<dbReference type="EMBL" id="KN834786">
    <property type="protein sequence ID" value="KIK58312.1"/>
    <property type="molecule type" value="Genomic_DNA"/>
</dbReference>
<dbReference type="HOGENOM" id="CLU_2158712_0_0_1"/>
<evidence type="ECO:0000313" key="3">
    <source>
        <dbReference type="Proteomes" id="UP000053593"/>
    </source>
</evidence>
<protein>
    <submittedName>
        <fullName evidence="2">Unplaced genomic scaffold GYMLUscaffold_38, whole genome shotgun sequence</fullName>
    </submittedName>
</protein>
<dbReference type="Proteomes" id="UP000053593">
    <property type="component" value="Unassembled WGS sequence"/>
</dbReference>
<dbReference type="AlphaFoldDB" id="A0A0D0CJ09"/>
<organism evidence="2 3">
    <name type="scientific">Collybiopsis luxurians FD-317 M1</name>
    <dbReference type="NCBI Taxonomy" id="944289"/>
    <lineage>
        <taxon>Eukaryota</taxon>
        <taxon>Fungi</taxon>
        <taxon>Dikarya</taxon>
        <taxon>Basidiomycota</taxon>
        <taxon>Agaricomycotina</taxon>
        <taxon>Agaricomycetes</taxon>
        <taxon>Agaricomycetidae</taxon>
        <taxon>Agaricales</taxon>
        <taxon>Marasmiineae</taxon>
        <taxon>Omphalotaceae</taxon>
        <taxon>Collybiopsis</taxon>
        <taxon>Collybiopsis luxurians</taxon>
    </lineage>
</organism>
<name>A0A0D0CJ09_9AGAR</name>
<evidence type="ECO:0000313" key="2">
    <source>
        <dbReference type="EMBL" id="KIK58312.1"/>
    </source>
</evidence>
<sequence length="111" mass="11567">MKQLRKVLPRRKGNKTNTLQLPGSTPVLGGTQEESGSQQPSQSSPKTSTAYQAGQTTGAVAEIAIDILKELAPLVPVAGPALSHALAVVSKLIKISHVGVHMQNSTLVLGH</sequence>
<evidence type="ECO:0000256" key="1">
    <source>
        <dbReference type="SAM" id="MobiDB-lite"/>
    </source>
</evidence>
<proteinExistence type="predicted"/>
<reference evidence="2 3" key="1">
    <citation type="submission" date="2014-04" db="EMBL/GenBank/DDBJ databases">
        <title>Evolutionary Origins and Diversification of the Mycorrhizal Mutualists.</title>
        <authorList>
            <consortium name="DOE Joint Genome Institute"/>
            <consortium name="Mycorrhizal Genomics Consortium"/>
            <person name="Kohler A."/>
            <person name="Kuo A."/>
            <person name="Nagy L.G."/>
            <person name="Floudas D."/>
            <person name="Copeland A."/>
            <person name="Barry K.W."/>
            <person name="Cichocki N."/>
            <person name="Veneault-Fourrey C."/>
            <person name="LaButti K."/>
            <person name="Lindquist E.A."/>
            <person name="Lipzen A."/>
            <person name="Lundell T."/>
            <person name="Morin E."/>
            <person name="Murat C."/>
            <person name="Riley R."/>
            <person name="Ohm R."/>
            <person name="Sun H."/>
            <person name="Tunlid A."/>
            <person name="Henrissat B."/>
            <person name="Grigoriev I.V."/>
            <person name="Hibbett D.S."/>
            <person name="Martin F."/>
        </authorList>
    </citation>
    <scope>NUCLEOTIDE SEQUENCE [LARGE SCALE GENOMIC DNA]</scope>
    <source>
        <strain evidence="2 3">FD-317 M1</strain>
    </source>
</reference>
<feature type="compositionally biased region" description="Low complexity" evidence="1">
    <location>
        <begin position="29"/>
        <end position="49"/>
    </location>
</feature>